<sequence>QDPAFTLSGLPQYTQTWKCNYFSKYKLLNTFSHQQLRQSCDCPAEHWLKLVGVFILLYMDAKPLTAVWTVLIGPVLITYILPGNKKNSLAIHTKLSMCRMAMVQSVLSGDKRL</sequence>
<keyword evidence="1" id="KW-0472">Membrane</keyword>
<feature type="non-terminal residue" evidence="2">
    <location>
        <position position="1"/>
    </location>
</feature>
<name>A0ABN9AUK2_9NEOB</name>
<dbReference type="Proteomes" id="UP001162483">
    <property type="component" value="Unassembled WGS sequence"/>
</dbReference>
<evidence type="ECO:0000256" key="1">
    <source>
        <dbReference type="SAM" id="Phobius"/>
    </source>
</evidence>
<feature type="transmembrane region" description="Helical" evidence="1">
    <location>
        <begin position="64"/>
        <end position="81"/>
    </location>
</feature>
<accession>A0ABN9AUK2</accession>
<reference evidence="2" key="1">
    <citation type="submission" date="2023-05" db="EMBL/GenBank/DDBJ databases">
        <authorList>
            <person name="Stuckert A."/>
        </authorList>
    </citation>
    <scope>NUCLEOTIDE SEQUENCE</scope>
</reference>
<dbReference type="EMBL" id="CATNWA010001284">
    <property type="protein sequence ID" value="CAI9539716.1"/>
    <property type="molecule type" value="Genomic_DNA"/>
</dbReference>
<keyword evidence="1" id="KW-1133">Transmembrane helix</keyword>
<evidence type="ECO:0000313" key="3">
    <source>
        <dbReference type="Proteomes" id="UP001162483"/>
    </source>
</evidence>
<feature type="non-terminal residue" evidence="2">
    <location>
        <position position="113"/>
    </location>
</feature>
<proteinExistence type="predicted"/>
<gene>
    <name evidence="2" type="ORF">SPARVUS_LOCUS1632183</name>
</gene>
<comment type="caution">
    <text evidence="2">The sequence shown here is derived from an EMBL/GenBank/DDBJ whole genome shotgun (WGS) entry which is preliminary data.</text>
</comment>
<protein>
    <submittedName>
        <fullName evidence="2">Uncharacterized protein</fullName>
    </submittedName>
</protein>
<keyword evidence="3" id="KW-1185">Reference proteome</keyword>
<organism evidence="2 3">
    <name type="scientific">Staurois parvus</name>
    <dbReference type="NCBI Taxonomy" id="386267"/>
    <lineage>
        <taxon>Eukaryota</taxon>
        <taxon>Metazoa</taxon>
        <taxon>Chordata</taxon>
        <taxon>Craniata</taxon>
        <taxon>Vertebrata</taxon>
        <taxon>Euteleostomi</taxon>
        <taxon>Amphibia</taxon>
        <taxon>Batrachia</taxon>
        <taxon>Anura</taxon>
        <taxon>Neobatrachia</taxon>
        <taxon>Ranoidea</taxon>
        <taxon>Ranidae</taxon>
        <taxon>Staurois</taxon>
    </lineage>
</organism>
<evidence type="ECO:0000313" key="2">
    <source>
        <dbReference type="EMBL" id="CAI9539716.1"/>
    </source>
</evidence>
<keyword evidence="1" id="KW-0812">Transmembrane</keyword>